<evidence type="ECO:0000256" key="1">
    <source>
        <dbReference type="SAM" id="Phobius"/>
    </source>
</evidence>
<keyword evidence="1" id="KW-1133">Transmembrane helix</keyword>
<sequence>MIRELAYYMIYGKPLIAYMGVLTLSSLLFTAFISVSNVKFNYHLIPFKWHPRMAAITITLALIHATLGIGSYFF</sequence>
<organism evidence="2 3">
    <name type="scientific">candidate division WS5 bacterium</name>
    <dbReference type="NCBI Taxonomy" id="2093353"/>
    <lineage>
        <taxon>Bacteria</taxon>
        <taxon>candidate division WS5</taxon>
    </lineage>
</organism>
<gene>
    <name evidence="2" type="ORF">C4544_05630</name>
</gene>
<reference evidence="2 3" key="1">
    <citation type="journal article" date="2017" name="ISME J.">
        <title>Energy and carbon metabolisms in a deep terrestrial subsurface fluid microbial community.</title>
        <authorList>
            <person name="Momper L."/>
            <person name="Jungbluth S.P."/>
            <person name="Lee M.D."/>
            <person name="Amend J.P."/>
        </authorList>
    </citation>
    <scope>NUCLEOTIDE SEQUENCE [LARGE SCALE GENOMIC DNA]</scope>
    <source>
        <strain evidence="2">SURF_29</strain>
    </source>
</reference>
<name>A0A419DAX8_9BACT</name>
<dbReference type="EMBL" id="QZJW01000050">
    <property type="protein sequence ID" value="RJO60228.1"/>
    <property type="molecule type" value="Genomic_DNA"/>
</dbReference>
<evidence type="ECO:0000313" key="2">
    <source>
        <dbReference type="EMBL" id="RJO60228.1"/>
    </source>
</evidence>
<proteinExistence type="predicted"/>
<accession>A0A419DAX8</accession>
<comment type="caution">
    <text evidence="2">The sequence shown here is derived from an EMBL/GenBank/DDBJ whole genome shotgun (WGS) entry which is preliminary data.</text>
</comment>
<feature type="transmembrane region" description="Helical" evidence="1">
    <location>
        <begin position="15"/>
        <end position="33"/>
    </location>
</feature>
<keyword evidence="1" id="KW-0812">Transmembrane</keyword>
<feature type="transmembrane region" description="Helical" evidence="1">
    <location>
        <begin position="54"/>
        <end position="73"/>
    </location>
</feature>
<evidence type="ECO:0000313" key="3">
    <source>
        <dbReference type="Proteomes" id="UP000285655"/>
    </source>
</evidence>
<dbReference type="AlphaFoldDB" id="A0A419DAX8"/>
<keyword evidence="1" id="KW-0472">Membrane</keyword>
<dbReference type="Proteomes" id="UP000285655">
    <property type="component" value="Unassembled WGS sequence"/>
</dbReference>
<protein>
    <submittedName>
        <fullName evidence="2">Uncharacterized protein</fullName>
    </submittedName>
</protein>